<dbReference type="SUPFAM" id="SSF56672">
    <property type="entry name" value="DNA/RNA polymerases"/>
    <property type="match status" value="1"/>
</dbReference>
<organism evidence="2 3">
    <name type="scientific">Methylocystis borbori</name>
    <dbReference type="NCBI Taxonomy" id="3118750"/>
    <lineage>
        <taxon>Bacteria</taxon>
        <taxon>Pseudomonadati</taxon>
        <taxon>Pseudomonadota</taxon>
        <taxon>Alphaproteobacteria</taxon>
        <taxon>Hyphomicrobiales</taxon>
        <taxon>Methylocystaceae</taxon>
        <taxon>Methylocystis</taxon>
    </lineage>
</organism>
<dbReference type="PANTHER" id="PTHR35369:SF2">
    <property type="entry name" value="BLR3025 PROTEIN"/>
    <property type="match status" value="1"/>
</dbReference>
<proteinExistence type="predicted"/>
<keyword evidence="3" id="KW-1185">Reference proteome</keyword>
<protein>
    <submittedName>
        <fullName evidence="2">DNA polymerase Y family protein</fullName>
    </submittedName>
</protein>
<sequence length="497" mass="54676">MKARGKQPGALDDAPLVLVRKERSALRIDALDKKALGLGLRPGMTLADARARAPTLAVEQADPAADEALMFRLAAFCEQFTPLVALDPPCGLMLDVTGCAHLFGGEAPMRACVLQTMTRLAFTGRAAVAGTPDAARALARFGEAAVVPPGADEAFTRPLSVIALEAEREISVALTRAGLTTLGALADRAPAALTARFGAPTIRRLTRILGREDARVTPLRALPDCMVERRFAEPFLDLAAIEAVLRPLIGEAMGILEKRGQGGRAFEARFFRTDGVVRALHFETGAPSRDVEALLRLFRLKADALADPLDPGFGFDVIRFCVLRAEVLAQSQLGFERRDAQESEFADLIDRLAARFGRERVLRFTAHDTHDPRRAASYISAAAPAASSSWPKPEEGEPPLRPLFLFEPPQPIETMAQTPDGPPASFKWRRVRRIVARAEGPERIAPEWWRDAAGAQRPTRDYYRLEDREGRRFWVFREGLYESETADPRWFLHGLFA</sequence>
<dbReference type="CDD" id="cd03468">
    <property type="entry name" value="PolY_like"/>
    <property type="match status" value="1"/>
</dbReference>
<gene>
    <name evidence="2" type="ORF">V3H18_06480</name>
</gene>
<dbReference type="Proteomes" id="UP001350748">
    <property type="component" value="Unassembled WGS sequence"/>
</dbReference>
<keyword evidence="1" id="KW-0227">DNA damage</keyword>
<evidence type="ECO:0000313" key="2">
    <source>
        <dbReference type="EMBL" id="MEF3366182.1"/>
    </source>
</evidence>
<dbReference type="RefSeq" id="WP_332081165.1">
    <property type="nucleotide sequence ID" value="NZ_JAZHYN010000014.1"/>
</dbReference>
<evidence type="ECO:0000256" key="1">
    <source>
        <dbReference type="ARBA" id="ARBA00022763"/>
    </source>
</evidence>
<dbReference type="InterPro" id="IPR050356">
    <property type="entry name" value="SulA_CellDiv_inhibitor"/>
</dbReference>
<dbReference type="InterPro" id="IPR043502">
    <property type="entry name" value="DNA/RNA_pol_sf"/>
</dbReference>
<accession>A0ABU7XFL7</accession>
<dbReference type="PANTHER" id="PTHR35369">
    <property type="entry name" value="BLR3025 PROTEIN-RELATED"/>
    <property type="match status" value="1"/>
</dbReference>
<name>A0ABU7XFL7_9HYPH</name>
<comment type="caution">
    <text evidence="2">The sequence shown here is derived from an EMBL/GenBank/DDBJ whole genome shotgun (WGS) entry which is preliminary data.</text>
</comment>
<evidence type="ECO:0000313" key="3">
    <source>
        <dbReference type="Proteomes" id="UP001350748"/>
    </source>
</evidence>
<reference evidence="2 3" key="1">
    <citation type="submission" date="2024-02" db="EMBL/GenBank/DDBJ databases">
        <authorList>
            <person name="Grouzdev D."/>
        </authorList>
    </citation>
    <scope>NUCLEOTIDE SEQUENCE [LARGE SCALE GENOMIC DNA]</scope>
    <source>
        <strain evidence="2 3">9N</strain>
    </source>
</reference>
<dbReference type="EMBL" id="JAZHYN010000014">
    <property type="protein sequence ID" value="MEF3366182.1"/>
    <property type="molecule type" value="Genomic_DNA"/>
</dbReference>